<keyword evidence="8" id="KW-0505">Motor protein</keyword>
<reference evidence="11 13" key="3">
    <citation type="journal article" date="2016" name="Proc. Natl. Acad. Sci. U.S.A.">
        <title>Comparative genomics of biotechnologically important yeasts.</title>
        <authorList>
            <person name="Riley R."/>
            <person name="Haridas S."/>
            <person name="Wolfe K.H."/>
            <person name="Lopes M.R."/>
            <person name="Hittinger C.T."/>
            <person name="Goeker M."/>
            <person name="Salamov A.A."/>
            <person name="Wisecaver J.H."/>
            <person name="Long T.M."/>
            <person name="Calvey C.H."/>
            <person name="Aerts A.L."/>
            <person name="Barry K.W."/>
            <person name="Choi C."/>
            <person name="Clum A."/>
            <person name="Coughlan A.Y."/>
            <person name="Deshpande S."/>
            <person name="Douglass A.P."/>
            <person name="Hanson S.J."/>
            <person name="Klenk H.-P."/>
            <person name="LaButti K.M."/>
            <person name="Lapidus A."/>
            <person name="Lindquist E.A."/>
            <person name="Lipzen A.M."/>
            <person name="Meier-Kolthoff J.P."/>
            <person name="Ohm R.A."/>
            <person name="Otillar R.P."/>
            <person name="Pangilinan J.L."/>
            <person name="Peng Y."/>
            <person name="Rokas A."/>
            <person name="Rosa C.A."/>
            <person name="Scheuner C."/>
            <person name="Sibirny A.A."/>
            <person name="Slot J.C."/>
            <person name="Stielow J.B."/>
            <person name="Sun H."/>
            <person name="Kurtzman C.P."/>
            <person name="Blackwell M."/>
            <person name="Grigoriev I.V."/>
            <person name="Jeffries T.W."/>
        </authorList>
    </citation>
    <scope>NUCLEOTIDE SEQUENCE [LARGE SCALE GENOMIC DNA]</scope>
    <source>
        <strain evidence="13">ATCC 18201 / CBS 1600 / BCRC 20928 / JCM 3617 / NBRC 0987 / NRRL Y-1542</strain>
        <strain evidence="11">NRRL Y-1542</strain>
    </source>
</reference>
<organism evidence="10 12">
    <name type="scientific">Cyberlindnera jadinii (strain ATCC 18201 / CBS 1600 / BCRC 20928 / JCM 3617 / NBRC 0987 / NRRL Y-1542)</name>
    <name type="common">Torula yeast</name>
    <name type="synonym">Candida utilis</name>
    <dbReference type="NCBI Taxonomy" id="983966"/>
    <lineage>
        <taxon>Eukaryota</taxon>
        <taxon>Fungi</taxon>
        <taxon>Dikarya</taxon>
        <taxon>Ascomycota</taxon>
        <taxon>Saccharomycotina</taxon>
        <taxon>Saccharomycetes</taxon>
        <taxon>Phaffomycetales</taxon>
        <taxon>Phaffomycetaceae</taxon>
        <taxon>Cyberlindnera</taxon>
    </lineage>
</organism>
<evidence type="ECO:0000256" key="7">
    <source>
        <dbReference type="ARBA" id="ARBA00023017"/>
    </source>
</evidence>
<evidence type="ECO:0000313" key="13">
    <source>
        <dbReference type="Proteomes" id="UP000094389"/>
    </source>
</evidence>
<evidence type="ECO:0000256" key="8">
    <source>
        <dbReference type="ARBA" id="ARBA00023175"/>
    </source>
</evidence>
<keyword evidence="9" id="KW-0206">Cytoskeleton</keyword>
<sequence>MGVWNQVLKQSQDSIPQVKTVVLIGGSAQTQKKYISKLYPHNDTFGSSPTEKVVNDIYLGYTYIQYRDTSKRLLSTLNIYTVLEGDVTCQSLLKRILRNVSSTDLVFIPLFDYSESPANWLRNLCTWLSFFDGIYRDQANVLILVINRGSNIDLDQMVHEFIQQSLRTVALEHGCSLLYTVDESNDLLEIIASILNMKYKVPFRSLLKPFTVDYQRFFIPKGCDTSIKLSALCHEGSSDSLTGQNSVNNWILGDMDNEYISKYEKMVKP</sequence>
<evidence type="ECO:0000256" key="3">
    <source>
        <dbReference type="ARBA" id="ARBA00022490"/>
    </source>
</evidence>
<dbReference type="OrthoDB" id="3981124at2759"/>
<dbReference type="STRING" id="983966.A0A0H5C8X4"/>
<evidence type="ECO:0000313" key="11">
    <source>
        <dbReference type="EMBL" id="ODV70649.1"/>
    </source>
</evidence>
<dbReference type="PANTHER" id="PTHR12688:SF0">
    <property type="entry name" value="DYNEIN LIGHT INTERMEDIATE CHAIN"/>
    <property type="match status" value="1"/>
</dbReference>
<dbReference type="EMBL" id="CDQK01000006">
    <property type="protein sequence ID" value="CEP24781.1"/>
    <property type="molecule type" value="Genomic_DNA"/>
</dbReference>
<dbReference type="Pfam" id="PF05783">
    <property type="entry name" value="DLIC"/>
    <property type="match status" value="2"/>
</dbReference>
<keyword evidence="5" id="KW-0547">Nucleotide-binding</keyword>
<dbReference type="GO" id="GO:0005524">
    <property type="term" value="F:ATP binding"/>
    <property type="evidence" value="ECO:0007669"/>
    <property type="project" value="UniProtKB-KW"/>
</dbReference>
<dbReference type="EMBL" id="KV453956">
    <property type="protein sequence ID" value="ODV70649.1"/>
    <property type="molecule type" value="Genomic_DNA"/>
</dbReference>
<evidence type="ECO:0000313" key="12">
    <source>
        <dbReference type="Proteomes" id="UP000038830"/>
    </source>
</evidence>
<dbReference type="GO" id="GO:0005868">
    <property type="term" value="C:cytoplasmic dynein complex"/>
    <property type="evidence" value="ECO:0007669"/>
    <property type="project" value="InterPro"/>
</dbReference>
<evidence type="ECO:0000256" key="4">
    <source>
        <dbReference type="ARBA" id="ARBA00022701"/>
    </source>
</evidence>
<evidence type="ECO:0000313" key="10">
    <source>
        <dbReference type="EMBL" id="CEP24781.1"/>
    </source>
</evidence>
<evidence type="ECO:0000256" key="6">
    <source>
        <dbReference type="ARBA" id="ARBA00022840"/>
    </source>
</evidence>
<gene>
    <name evidence="10" type="ORF">BN1211_5698</name>
    <name evidence="11" type="ORF">CYBJADRAFT_192618</name>
</gene>
<dbReference type="GO" id="GO:0007018">
    <property type="term" value="P:microtubule-based movement"/>
    <property type="evidence" value="ECO:0007669"/>
    <property type="project" value="InterPro"/>
</dbReference>
<dbReference type="GO" id="GO:0035974">
    <property type="term" value="C:meiotic spindle pole body"/>
    <property type="evidence" value="ECO:0007669"/>
    <property type="project" value="TreeGrafter"/>
</dbReference>
<accession>A0A0H5C8X4</accession>
<keyword evidence="6" id="KW-0067">ATP-binding</keyword>
<accession>A0A1E4RTP7</accession>
<evidence type="ECO:0000256" key="2">
    <source>
        <dbReference type="ARBA" id="ARBA00022448"/>
    </source>
</evidence>
<dbReference type="Proteomes" id="UP000038830">
    <property type="component" value="Unassembled WGS sequence"/>
</dbReference>
<evidence type="ECO:0000256" key="9">
    <source>
        <dbReference type="ARBA" id="ARBA00023212"/>
    </source>
</evidence>
<dbReference type="GO" id="GO:0000226">
    <property type="term" value="P:microtubule cytoskeleton organization"/>
    <property type="evidence" value="ECO:0007669"/>
    <property type="project" value="TreeGrafter"/>
</dbReference>
<keyword evidence="4" id="KW-0493">Microtubule</keyword>
<reference evidence="12" key="2">
    <citation type="journal article" date="2015" name="J. Biotechnol.">
        <title>The structure of the Cyberlindnera jadinii genome and its relation to Candida utilis analyzed by the occurrence of single nucleotide polymorphisms.</title>
        <authorList>
            <person name="Rupp O."/>
            <person name="Brinkrolf K."/>
            <person name="Buerth C."/>
            <person name="Kunigo M."/>
            <person name="Schneider J."/>
            <person name="Jaenicke S."/>
            <person name="Goesmann A."/>
            <person name="Puehler A."/>
            <person name="Jaeger K.-E."/>
            <person name="Ernst J.F."/>
        </authorList>
    </citation>
    <scope>NUCLEOTIDE SEQUENCE [LARGE SCALE GENOMIC DNA]</scope>
    <source>
        <strain evidence="12">ATCC 18201 / CBS 1600 / BCRC 20928 / JCM 3617 / NBRC 0987 / NRRL Y-1542</strain>
    </source>
</reference>
<dbReference type="RefSeq" id="XP_020067688.1">
    <property type="nucleotide sequence ID" value="XM_020217451.1"/>
</dbReference>
<keyword evidence="3" id="KW-0963">Cytoplasm</keyword>
<dbReference type="GO" id="GO:0045504">
    <property type="term" value="F:dynein heavy chain binding"/>
    <property type="evidence" value="ECO:0007669"/>
    <property type="project" value="TreeGrafter"/>
</dbReference>
<evidence type="ECO:0000256" key="5">
    <source>
        <dbReference type="ARBA" id="ARBA00022741"/>
    </source>
</evidence>
<dbReference type="InterPro" id="IPR008467">
    <property type="entry name" value="Dynein1_light_intermed_chain"/>
</dbReference>
<dbReference type="GeneID" id="30991847"/>
<keyword evidence="13" id="KW-1185">Reference proteome</keyword>
<dbReference type="PANTHER" id="PTHR12688">
    <property type="entry name" value="DYNEIN LIGHT INTERMEDIATE CHAIN"/>
    <property type="match status" value="1"/>
</dbReference>
<dbReference type="AlphaFoldDB" id="A0A0H5C8X4"/>
<evidence type="ECO:0000256" key="1">
    <source>
        <dbReference type="ARBA" id="ARBA00004245"/>
    </source>
</evidence>
<reference evidence="10" key="1">
    <citation type="submission" date="2014-12" db="EMBL/GenBank/DDBJ databases">
        <authorList>
            <person name="Jaenicke S."/>
        </authorList>
    </citation>
    <scope>NUCLEOTIDE SEQUENCE [LARGE SCALE GENOMIC DNA]</scope>
    <source>
        <strain evidence="10">CBS1600</strain>
    </source>
</reference>
<dbReference type="GO" id="GO:0005874">
    <property type="term" value="C:microtubule"/>
    <property type="evidence" value="ECO:0007669"/>
    <property type="project" value="UniProtKB-KW"/>
</dbReference>
<protein>
    <submittedName>
        <fullName evidence="10">Uncharacterized protein</fullName>
    </submittedName>
</protein>
<comment type="subcellular location">
    <subcellularLocation>
        <location evidence="1">Cytoplasm</location>
        <location evidence="1">Cytoskeleton</location>
    </subcellularLocation>
</comment>
<name>A0A0H5C8X4_CYBJN</name>
<dbReference type="InterPro" id="IPR022780">
    <property type="entry name" value="Dynein_light_int_chain"/>
</dbReference>
<keyword evidence="7" id="KW-0243">Dynein</keyword>
<proteinExistence type="predicted"/>
<dbReference type="Proteomes" id="UP000094389">
    <property type="component" value="Unassembled WGS sequence"/>
</dbReference>
<keyword evidence="2" id="KW-0813">Transport</keyword>